<dbReference type="InterPro" id="IPR019079">
    <property type="entry name" value="Capsule_synth_CapA"/>
</dbReference>
<evidence type="ECO:0000313" key="3">
    <source>
        <dbReference type="EMBL" id="SIS49125.1"/>
    </source>
</evidence>
<dbReference type="InterPro" id="IPR052169">
    <property type="entry name" value="CW_Biosynth-Accessory"/>
</dbReference>
<dbReference type="Gene3D" id="3.60.21.10">
    <property type="match status" value="1"/>
</dbReference>
<protein>
    <submittedName>
        <fullName evidence="3">Poly-gamma-glutamate synthesis protein (Capsule biosynthesis protein)</fullName>
    </submittedName>
</protein>
<dbReference type="PANTHER" id="PTHR33393">
    <property type="entry name" value="POLYGLUTAMINE SYNTHESIS ACCESSORY PROTEIN RV0574C-RELATED"/>
    <property type="match status" value="1"/>
</dbReference>
<comment type="similarity">
    <text evidence="1">Belongs to the CapA family.</text>
</comment>
<reference evidence="4" key="1">
    <citation type="submission" date="2017-01" db="EMBL/GenBank/DDBJ databases">
        <authorList>
            <person name="Varghese N."/>
            <person name="Submissions S."/>
        </authorList>
    </citation>
    <scope>NUCLEOTIDE SEQUENCE [LARGE SCALE GENOMIC DNA]</scope>
    <source>
        <strain evidence="4">DSM 23127</strain>
    </source>
</reference>
<feature type="domain" description="Capsule synthesis protein CapA" evidence="2">
    <location>
        <begin position="67"/>
        <end position="306"/>
    </location>
</feature>
<dbReference type="AlphaFoldDB" id="A0A1N7JIG6"/>
<evidence type="ECO:0000313" key="4">
    <source>
        <dbReference type="Proteomes" id="UP000187608"/>
    </source>
</evidence>
<dbReference type="Pfam" id="PF09587">
    <property type="entry name" value="PGA_cap"/>
    <property type="match status" value="1"/>
</dbReference>
<evidence type="ECO:0000256" key="1">
    <source>
        <dbReference type="ARBA" id="ARBA00005662"/>
    </source>
</evidence>
<dbReference type="CDD" id="cd07381">
    <property type="entry name" value="MPP_CapA"/>
    <property type="match status" value="1"/>
</dbReference>
<evidence type="ECO:0000259" key="2">
    <source>
        <dbReference type="SMART" id="SM00854"/>
    </source>
</evidence>
<organism evidence="3 4">
    <name type="scientific">Salimicrobium flavidum</name>
    <dbReference type="NCBI Taxonomy" id="570947"/>
    <lineage>
        <taxon>Bacteria</taxon>
        <taxon>Bacillati</taxon>
        <taxon>Bacillota</taxon>
        <taxon>Bacilli</taxon>
        <taxon>Bacillales</taxon>
        <taxon>Bacillaceae</taxon>
        <taxon>Salimicrobium</taxon>
    </lineage>
</organism>
<dbReference type="Proteomes" id="UP000187608">
    <property type="component" value="Unassembled WGS sequence"/>
</dbReference>
<dbReference type="InterPro" id="IPR029052">
    <property type="entry name" value="Metallo-depent_PP-like"/>
</dbReference>
<dbReference type="RefSeq" id="WP_076559184.1">
    <property type="nucleotide sequence ID" value="NZ_FTOC01000006.1"/>
</dbReference>
<proteinExistence type="inferred from homology"/>
<accession>A0A1N7JIG6</accession>
<dbReference type="PANTHER" id="PTHR33393:SF13">
    <property type="entry name" value="PGA BIOSYNTHESIS PROTEIN CAPA"/>
    <property type="match status" value="1"/>
</dbReference>
<dbReference type="EMBL" id="FTOC01000006">
    <property type="protein sequence ID" value="SIS49125.1"/>
    <property type="molecule type" value="Genomic_DNA"/>
</dbReference>
<sequence>MKKVIAALSVFLITFVTLTLLVVMLEPFPDGIEAWDLENNDIESFFAGSSEDGEKNGKEKPEEEPVTLTFTGDVLFEQSTVNTVEKFGYSFPFQHVKETFRKDDLTFVNLETPITERGEKEEKLYNFRAEAEALDGMQEAGIDAFSLANNHTLDYSRTGLEDTLQAMEGRNLPYIGAGEDKQEAYKGWKTEIKGETIHFLAFSRVLPEVSWYAREDRSGIASGYQVERMERLIEEAEQTSDHVIVQIHWGDERQTEFQPEEEQIAHRMVDAGADVIVGHHPHVMQGFEYYEDGFIAYSLGNFLFPDYVEKETAYTGYLQIRIKNDDIQPSFVPMYIKDDQVIPAPNEERALERLRKRSSNIHFDQYKIEEGSAN</sequence>
<dbReference type="SMART" id="SM00854">
    <property type="entry name" value="PGA_cap"/>
    <property type="match status" value="1"/>
</dbReference>
<dbReference type="OrthoDB" id="9810906at2"/>
<dbReference type="SUPFAM" id="SSF56300">
    <property type="entry name" value="Metallo-dependent phosphatases"/>
    <property type="match status" value="1"/>
</dbReference>
<keyword evidence="4" id="KW-1185">Reference proteome</keyword>
<dbReference type="STRING" id="570947.SAMN05421687_106103"/>
<gene>
    <name evidence="3" type="ORF">SAMN05421687_106103</name>
</gene>
<name>A0A1N7JIG6_9BACI</name>